<protein>
    <submittedName>
        <fullName evidence="4">GNAT family N-acetyltransferase</fullName>
    </submittedName>
</protein>
<dbReference type="PROSITE" id="PS51186">
    <property type="entry name" value="GNAT"/>
    <property type="match status" value="1"/>
</dbReference>
<dbReference type="EMBL" id="CP159872">
    <property type="protein sequence ID" value="XCM79799.1"/>
    <property type="molecule type" value="Genomic_DNA"/>
</dbReference>
<evidence type="ECO:0000313" key="4">
    <source>
        <dbReference type="EMBL" id="XCM79799.1"/>
    </source>
</evidence>
<dbReference type="Pfam" id="PF00583">
    <property type="entry name" value="Acetyltransf_1"/>
    <property type="match status" value="1"/>
</dbReference>
<organism evidence="4">
    <name type="scientific">Kitasatospora camelliae</name>
    <dbReference type="NCBI Taxonomy" id="3156397"/>
    <lineage>
        <taxon>Bacteria</taxon>
        <taxon>Bacillati</taxon>
        <taxon>Actinomycetota</taxon>
        <taxon>Actinomycetes</taxon>
        <taxon>Kitasatosporales</taxon>
        <taxon>Streptomycetaceae</taxon>
        <taxon>Kitasatospora</taxon>
    </lineage>
</organism>
<dbReference type="InterPro" id="IPR000182">
    <property type="entry name" value="GNAT_dom"/>
</dbReference>
<dbReference type="InterPro" id="IPR050832">
    <property type="entry name" value="Bact_Acetyltransf"/>
</dbReference>
<dbReference type="Gene3D" id="3.40.630.30">
    <property type="match status" value="1"/>
</dbReference>
<keyword evidence="2" id="KW-0012">Acyltransferase</keyword>
<evidence type="ECO:0000256" key="1">
    <source>
        <dbReference type="ARBA" id="ARBA00022679"/>
    </source>
</evidence>
<dbReference type="PANTHER" id="PTHR43877:SF2">
    <property type="entry name" value="AMINOALKYLPHOSPHONATE N-ACETYLTRANSFERASE-RELATED"/>
    <property type="match status" value="1"/>
</dbReference>
<dbReference type="SUPFAM" id="SSF55729">
    <property type="entry name" value="Acyl-CoA N-acyltransferases (Nat)"/>
    <property type="match status" value="1"/>
</dbReference>
<sequence length="189" mass="20626">MTTDASTPDASTPDAWTIAPVPVDHPEAIGLLHRYLDELISRYYGRPAEWSEVLAETADNTDLLDPRGVFLVARSGGEAVACAGVRWLSADTGELTRVFVGAEHRRGGAGARIVGAAERTARARGVRRMLLNTRKDLVEAIALYTRLGYRPTEPYGDDPYAEVWLEKSLVRTPMAPAVPRDVTRPGTAR</sequence>
<feature type="domain" description="N-acetyltransferase" evidence="3">
    <location>
        <begin position="13"/>
        <end position="170"/>
    </location>
</feature>
<proteinExistence type="predicted"/>
<keyword evidence="1" id="KW-0808">Transferase</keyword>
<dbReference type="RefSeq" id="WP_354640722.1">
    <property type="nucleotide sequence ID" value="NZ_CP159872.1"/>
</dbReference>
<dbReference type="InterPro" id="IPR016181">
    <property type="entry name" value="Acyl_CoA_acyltransferase"/>
</dbReference>
<accession>A0AAU8JTW9</accession>
<dbReference type="KEGG" id="kcm:ABWK59_13155"/>
<reference evidence="4" key="1">
    <citation type="submission" date="2024-06" db="EMBL/GenBank/DDBJ databases">
        <title>The genome sequences of Kitasatospora sp. strain HUAS MG31.</title>
        <authorList>
            <person name="Mo P."/>
        </authorList>
    </citation>
    <scope>NUCLEOTIDE SEQUENCE</scope>
    <source>
        <strain evidence="4">HUAS MG31</strain>
    </source>
</reference>
<name>A0AAU8JTW9_9ACTN</name>
<dbReference type="AlphaFoldDB" id="A0AAU8JTW9"/>
<dbReference type="GO" id="GO:0016747">
    <property type="term" value="F:acyltransferase activity, transferring groups other than amino-acyl groups"/>
    <property type="evidence" value="ECO:0007669"/>
    <property type="project" value="InterPro"/>
</dbReference>
<gene>
    <name evidence="4" type="ORF">ABWK59_13155</name>
</gene>
<evidence type="ECO:0000259" key="3">
    <source>
        <dbReference type="PROSITE" id="PS51186"/>
    </source>
</evidence>
<dbReference type="CDD" id="cd04301">
    <property type="entry name" value="NAT_SF"/>
    <property type="match status" value="1"/>
</dbReference>
<dbReference type="PANTHER" id="PTHR43877">
    <property type="entry name" value="AMINOALKYLPHOSPHONATE N-ACETYLTRANSFERASE-RELATED-RELATED"/>
    <property type="match status" value="1"/>
</dbReference>
<evidence type="ECO:0000256" key="2">
    <source>
        <dbReference type="ARBA" id="ARBA00023315"/>
    </source>
</evidence>